<dbReference type="SUPFAM" id="SSF46785">
    <property type="entry name" value="Winged helix' DNA-binding domain"/>
    <property type="match status" value="1"/>
</dbReference>
<keyword evidence="1" id="KW-0533">Nickel</keyword>
<evidence type="ECO:0000256" key="1">
    <source>
        <dbReference type="PIRSR" id="PIRSR037847-1"/>
    </source>
</evidence>
<dbReference type="Gene3D" id="1.10.10.10">
    <property type="entry name" value="Winged helix-like DNA-binding domain superfamily/Winged helix DNA-binding domain"/>
    <property type="match status" value="1"/>
</dbReference>
<dbReference type="PIRSF" id="PIRSF037847">
    <property type="entry name" value="NiaR"/>
    <property type="match status" value="1"/>
</dbReference>
<proteinExistence type="predicted"/>
<dbReference type="InterPro" id="IPR026043">
    <property type="entry name" value="NadR"/>
</dbReference>
<dbReference type="InterPro" id="IPR035922">
    <property type="entry name" value="3H_dom_sf"/>
</dbReference>
<organism evidence="4 5">
    <name type="scientific">Peptoclostridium litorale DSM 5388</name>
    <dbReference type="NCBI Taxonomy" id="1121324"/>
    <lineage>
        <taxon>Bacteria</taxon>
        <taxon>Bacillati</taxon>
        <taxon>Bacillota</taxon>
        <taxon>Clostridia</taxon>
        <taxon>Peptostreptococcales</taxon>
        <taxon>Peptoclostridiaceae</taxon>
        <taxon>Peptoclostridium</taxon>
    </lineage>
</organism>
<accession>A0A069RCL8</accession>
<dbReference type="InterPro" id="IPR036388">
    <property type="entry name" value="WH-like_DNA-bd_sf"/>
</dbReference>
<keyword evidence="1" id="KW-0479">Metal-binding</keyword>
<dbReference type="AlphaFoldDB" id="A0A069RCL8"/>
<gene>
    <name evidence="4" type="primary">niaR</name>
    <name evidence="4" type="ORF">CLIT_16c00060</name>
</gene>
<dbReference type="SUPFAM" id="SSF75500">
    <property type="entry name" value="Putative transcriptional regulator TM1602, C-terminal domain"/>
    <property type="match status" value="1"/>
</dbReference>
<dbReference type="Pfam" id="PF02829">
    <property type="entry name" value="3H"/>
    <property type="match status" value="1"/>
</dbReference>
<feature type="binding site" evidence="1">
    <location>
        <position position="145"/>
    </location>
    <ligand>
        <name>Ni(2+)</name>
        <dbReference type="ChEBI" id="CHEBI:49786"/>
    </ligand>
</feature>
<keyword evidence="5" id="KW-1185">Reference proteome</keyword>
<feature type="domain" description="3H" evidence="2">
    <location>
        <begin position="76"/>
        <end position="170"/>
    </location>
</feature>
<dbReference type="Proteomes" id="UP000027946">
    <property type="component" value="Unassembled WGS sequence"/>
</dbReference>
<feature type="binding site" evidence="1">
    <location>
        <position position="86"/>
    </location>
    <ligand>
        <name>Ni(2+)</name>
        <dbReference type="ChEBI" id="CHEBI:49786"/>
    </ligand>
</feature>
<dbReference type="InterPro" id="IPR036390">
    <property type="entry name" value="WH_DNA-bd_sf"/>
</dbReference>
<feature type="binding site" evidence="1">
    <location>
        <position position="147"/>
    </location>
    <ligand>
        <name>Ni(2+)</name>
        <dbReference type="ChEBI" id="CHEBI:49786"/>
    </ligand>
</feature>
<dbReference type="PANTHER" id="PTHR40068:SF1">
    <property type="entry name" value="TRANSCRIPTION REPRESSOR NIAR-RELATED"/>
    <property type="match status" value="1"/>
</dbReference>
<dbReference type="STRING" id="1121324.CLIT_16c00060"/>
<evidence type="ECO:0000259" key="2">
    <source>
        <dbReference type="Pfam" id="PF02829"/>
    </source>
</evidence>
<dbReference type="Gene3D" id="3.30.1340.20">
    <property type="entry name" value="3H domain"/>
    <property type="match status" value="1"/>
</dbReference>
<dbReference type="RefSeq" id="WP_038266708.1">
    <property type="nucleotide sequence ID" value="NZ_FSRH01000020.1"/>
</dbReference>
<evidence type="ECO:0000259" key="3">
    <source>
        <dbReference type="Pfam" id="PF08279"/>
    </source>
</evidence>
<sequence length="172" mass="19001">MDTLTRRSQIENLLKESNEPVTGSRLAEIFDVSRQVIVGDIAILRAKGIDIIATPQGYFVPGAGNDDIYTDVIISSHSCIEELEDELFTIVDNGGKVIDVIVDHSVYGEIRSGINVSSRREVENFVGKLKEKGAKPISSLTEGVHLHTIETKDSQTFDEIVKVLKEKGYLIE</sequence>
<dbReference type="Pfam" id="PF08279">
    <property type="entry name" value="HTH_11"/>
    <property type="match status" value="1"/>
</dbReference>
<dbReference type="PANTHER" id="PTHR40068">
    <property type="entry name" value="TRANSCRIPTION REPRESSOR NIAR-RELATED"/>
    <property type="match status" value="1"/>
</dbReference>
<comment type="caution">
    <text evidence="4">The sequence shown here is derived from an EMBL/GenBank/DDBJ whole genome shotgun (WGS) entry which is preliminary data.</text>
</comment>
<dbReference type="OrthoDB" id="9792661at2"/>
<feature type="domain" description="Helix-turn-helix type 11" evidence="3">
    <location>
        <begin position="6"/>
        <end position="58"/>
    </location>
</feature>
<name>A0A069RCL8_PEPLI</name>
<evidence type="ECO:0000313" key="4">
    <source>
        <dbReference type="EMBL" id="KDR94508.1"/>
    </source>
</evidence>
<dbReference type="EMBL" id="JJMM01000016">
    <property type="protein sequence ID" value="KDR94508.1"/>
    <property type="molecule type" value="Genomic_DNA"/>
</dbReference>
<feature type="binding site" evidence="1">
    <location>
        <position position="77"/>
    </location>
    <ligand>
        <name>Ni(2+)</name>
        <dbReference type="ChEBI" id="CHEBI:49786"/>
    </ligand>
</feature>
<dbReference type="InterPro" id="IPR013196">
    <property type="entry name" value="HTH_11"/>
</dbReference>
<evidence type="ECO:0000313" key="5">
    <source>
        <dbReference type="Proteomes" id="UP000027946"/>
    </source>
</evidence>
<reference evidence="4 5" key="1">
    <citation type="submission" date="2014-03" db="EMBL/GenBank/DDBJ databases">
        <title>Genome sequence of Clostridium litorale W6, DSM 5388.</title>
        <authorList>
            <person name="Poehlein A."/>
            <person name="Jagirdar A."/>
            <person name="Khonsari B."/>
            <person name="Chibani C.M."/>
            <person name="Gutierrez Gutierrez D.A."/>
            <person name="Davydova E."/>
            <person name="Alghaithi H.S."/>
            <person name="Nair K.P."/>
            <person name="Dhamotharan K."/>
            <person name="Chandran L."/>
            <person name="G W."/>
            <person name="Daniel R."/>
        </authorList>
    </citation>
    <scope>NUCLEOTIDE SEQUENCE [LARGE SCALE GENOMIC DNA]</scope>
    <source>
        <strain evidence="4 5">W6</strain>
    </source>
</reference>
<dbReference type="GO" id="GO:0046872">
    <property type="term" value="F:metal ion binding"/>
    <property type="evidence" value="ECO:0007669"/>
    <property type="project" value="UniProtKB-KW"/>
</dbReference>
<protein>
    <submittedName>
        <fullName evidence="4">Putative transcription repressor NiaR</fullName>
    </submittedName>
</protein>
<dbReference type="InterPro" id="IPR004173">
    <property type="entry name" value="3H_domain"/>
</dbReference>
<dbReference type="eggNOG" id="COG1827">
    <property type="taxonomic scope" value="Bacteria"/>
</dbReference>